<dbReference type="PANTHER" id="PTHR33841">
    <property type="entry name" value="DNA METHYLTRANSFERASE YEEA-RELATED"/>
    <property type="match status" value="1"/>
</dbReference>
<dbReference type="Pfam" id="PF07669">
    <property type="entry name" value="Eco57I"/>
    <property type="match status" value="1"/>
</dbReference>
<dbReference type="Proteomes" id="UP000500938">
    <property type="component" value="Chromosome"/>
</dbReference>
<dbReference type="InterPro" id="IPR011639">
    <property type="entry name" value="MethylTrfase_TaqI-like_dom"/>
</dbReference>
<dbReference type="InterPro" id="IPR029063">
    <property type="entry name" value="SAM-dependent_MTases_sf"/>
</dbReference>
<dbReference type="InterPro" id="IPR050953">
    <property type="entry name" value="N4_N6_ade-DNA_methylase"/>
</dbReference>
<keyword evidence="3" id="KW-0808">Transferase</keyword>
<dbReference type="EMBL" id="CP053085">
    <property type="protein sequence ID" value="QJR34097.1"/>
    <property type="molecule type" value="Genomic_DNA"/>
</dbReference>
<dbReference type="InterPro" id="IPR002052">
    <property type="entry name" value="DNA_methylase_N6_adenine_CS"/>
</dbReference>
<evidence type="ECO:0000256" key="5">
    <source>
        <dbReference type="ARBA" id="ARBA00047942"/>
    </source>
</evidence>
<dbReference type="PROSITE" id="PS00092">
    <property type="entry name" value="N6_MTASE"/>
    <property type="match status" value="1"/>
</dbReference>
<evidence type="ECO:0000256" key="4">
    <source>
        <dbReference type="ARBA" id="ARBA00022691"/>
    </source>
</evidence>
<dbReference type="GO" id="GO:0032259">
    <property type="term" value="P:methylation"/>
    <property type="evidence" value="ECO:0007669"/>
    <property type="project" value="UniProtKB-KW"/>
</dbReference>
<keyword evidence="2 7" id="KW-0489">Methyltransferase</keyword>
<evidence type="ECO:0000256" key="1">
    <source>
        <dbReference type="ARBA" id="ARBA00011900"/>
    </source>
</evidence>
<evidence type="ECO:0000256" key="3">
    <source>
        <dbReference type="ARBA" id="ARBA00022679"/>
    </source>
</evidence>
<feature type="domain" description="Type II methyltransferase M.TaqI-like" evidence="6">
    <location>
        <begin position="452"/>
        <end position="737"/>
    </location>
</feature>
<proteinExistence type="predicted"/>
<dbReference type="PRINTS" id="PR00507">
    <property type="entry name" value="N12N6MTFRASE"/>
</dbReference>
<evidence type="ECO:0000259" key="6">
    <source>
        <dbReference type="Pfam" id="PF07669"/>
    </source>
</evidence>
<organism evidence="7 8">
    <name type="scientific">Gemmatimonas groenlandica</name>
    <dbReference type="NCBI Taxonomy" id="2732249"/>
    <lineage>
        <taxon>Bacteria</taxon>
        <taxon>Pseudomonadati</taxon>
        <taxon>Gemmatimonadota</taxon>
        <taxon>Gemmatimonadia</taxon>
        <taxon>Gemmatimonadales</taxon>
        <taxon>Gemmatimonadaceae</taxon>
        <taxon>Gemmatimonas</taxon>
    </lineage>
</organism>
<evidence type="ECO:0000313" key="8">
    <source>
        <dbReference type="Proteomes" id="UP000500938"/>
    </source>
</evidence>
<dbReference type="AlphaFoldDB" id="A0A6M4IKP5"/>
<dbReference type="PANTHER" id="PTHR33841:SF1">
    <property type="entry name" value="DNA METHYLTRANSFERASE A"/>
    <property type="match status" value="1"/>
</dbReference>
<protein>
    <recommendedName>
        <fullName evidence="1">site-specific DNA-methyltransferase (adenine-specific)</fullName>
        <ecNumber evidence="1">2.1.1.72</ecNumber>
    </recommendedName>
</protein>
<dbReference type="EC" id="2.1.1.72" evidence="1"/>
<dbReference type="Gene3D" id="3.40.50.150">
    <property type="entry name" value="Vaccinia Virus protein VP39"/>
    <property type="match status" value="1"/>
</dbReference>
<keyword evidence="4" id="KW-0949">S-adenosyl-L-methionine</keyword>
<dbReference type="GO" id="GO:0003676">
    <property type="term" value="F:nucleic acid binding"/>
    <property type="evidence" value="ECO:0007669"/>
    <property type="project" value="InterPro"/>
</dbReference>
<dbReference type="RefSeq" id="WP_171223523.1">
    <property type="nucleotide sequence ID" value="NZ_CP053085.1"/>
</dbReference>
<name>A0A6M4IKP5_9BACT</name>
<accession>A0A6M4IKP5</accession>
<dbReference type="KEGG" id="ggr:HKW67_00500"/>
<dbReference type="SUPFAM" id="SSF53335">
    <property type="entry name" value="S-adenosyl-L-methionine-dependent methyltransferases"/>
    <property type="match status" value="1"/>
</dbReference>
<evidence type="ECO:0000256" key="2">
    <source>
        <dbReference type="ARBA" id="ARBA00022603"/>
    </source>
</evidence>
<evidence type="ECO:0000313" key="7">
    <source>
        <dbReference type="EMBL" id="QJR34097.1"/>
    </source>
</evidence>
<reference evidence="7 8" key="1">
    <citation type="submission" date="2020-05" db="EMBL/GenBank/DDBJ databases">
        <title>Complete genome sequence of Gemmatimonas greenlandica TET16.</title>
        <authorList>
            <person name="Zeng Y."/>
        </authorList>
    </citation>
    <scope>NUCLEOTIDE SEQUENCE [LARGE SCALE GENOMIC DNA]</scope>
    <source>
        <strain evidence="7 8">TET16</strain>
    </source>
</reference>
<comment type="catalytic activity">
    <reaction evidence="5">
        <text>a 2'-deoxyadenosine in DNA + S-adenosyl-L-methionine = an N(6)-methyl-2'-deoxyadenosine in DNA + S-adenosyl-L-homocysteine + H(+)</text>
        <dbReference type="Rhea" id="RHEA:15197"/>
        <dbReference type="Rhea" id="RHEA-COMP:12418"/>
        <dbReference type="Rhea" id="RHEA-COMP:12419"/>
        <dbReference type="ChEBI" id="CHEBI:15378"/>
        <dbReference type="ChEBI" id="CHEBI:57856"/>
        <dbReference type="ChEBI" id="CHEBI:59789"/>
        <dbReference type="ChEBI" id="CHEBI:90615"/>
        <dbReference type="ChEBI" id="CHEBI:90616"/>
        <dbReference type="EC" id="2.1.1.72"/>
    </reaction>
</comment>
<gene>
    <name evidence="7" type="ORF">HKW67_00500</name>
</gene>
<dbReference type="GO" id="GO:0006304">
    <property type="term" value="P:DNA modification"/>
    <property type="evidence" value="ECO:0007669"/>
    <property type="project" value="InterPro"/>
</dbReference>
<keyword evidence="8" id="KW-1185">Reference proteome</keyword>
<dbReference type="REBASE" id="391805">
    <property type="entry name" value="GspTET16ORF500P"/>
</dbReference>
<sequence length="1097" mass="120467">MLTLRAAAQLLAQADSRESLRPIAQALGFTAPPTRLAADGRERFGIETLTTSADLVRGVGTLRLLCAELAHPTDLAGASDPRELTKRLAATMLQQAPTRQWCFITLDARQRTLCIATVCAHSGGPRVAALRIDRTHVVDSDADTLRTLAAVTEQDALLRHARFTDILRREALSNRFYGILERAVTTLATDVTGPAAQTALPAERRELALLCTSRCLFLAFLEAKGWLDHRLDFLLHHTTAQLEVGGQLHQRLLRPLFFGTLNTPRRDRAPAARRFGAVPFLNGGLFAPTPLEKRHRTLRFSDDAIAHLVGTVLDRHRFTAHEDSASWSEAAVDPEMLGRAFESLMATDERRRSGSFYTPPALVDQVVRDALYSALPDLPADALDDTTAPLLLSSATSDALHHLRILDPACGSGAFLVHTLERLSTLHRRTQLATGAASATDAHRIRRQILTHCMFGVDRNPVAVWLCELRLWLSVVIECAESDITRVPPLPNLDHHIRVGDSLAGGNFRFAPPSARALTVLRERYTRASGPRKQSIALALQREERQRAMAALSTQRDGLRTERAALLSTLRARDLFGQRRSPTRADHTKLDALRAQCRELSSARAKLADGGALPFRFLTYFADVAAAGGFDVLVGNPPWVRPHALAPRDREQLRREFRSMRAATWHAGAARAGAGVGFASQPDLSVAFIERSLELLAPGGTLALLVPAKLWRTLSGGGIRRAITQVATVRTIRDWSDAPALFDAATYPSLLVACKHQRADSARNDLTRAATRDIEVSVSAARGERHFPIPTSRLALDGDPAAPWILLPPSAHAAFERLRTAGPALGDSPIGRPLLGVKCGCNAAFLVHAQEHDDDSATVVASDNPAPGKTSVSRSAVIERRLLRPALRGEGITTRPSVGRPTHSVDELRILWTHGSDGLPLRTLPPATTRWLAHWRPRLESRRDARARMPWWTLFRTEAARADTPRVVWADIGKRLRTRVLDAGDPTVPLNSCYVVRTTSLDDAYALDALLNSTIAAAWLDVLAEPARGGFRRFLGWTVAALPVPHDWLRARTLLAPIGQRLSRQELVTTREHDVAVADAYDVPLRQLTPLLEWYTP</sequence>
<dbReference type="GO" id="GO:0009007">
    <property type="term" value="F:site-specific DNA-methyltransferase (adenine-specific) activity"/>
    <property type="evidence" value="ECO:0007669"/>
    <property type="project" value="UniProtKB-EC"/>
</dbReference>